<feature type="region of interest" description="Disordered" evidence="1">
    <location>
        <begin position="64"/>
        <end position="148"/>
    </location>
</feature>
<feature type="non-terminal residue" evidence="2">
    <location>
        <position position="380"/>
    </location>
</feature>
<dbReference type="AlphaFoldDB" id="A0AAV2PQK6"/>
<protein>
    <submittedName>
        <fullName evidence="2">Uncharacterized protein</fullName>
    </submittedName>
</protein>
<accession>A0AAV2PQK6</accession>
<name>A0AAV2PQK6_MEGNR</name>
<proteinExistence type="predicted"/>
<feature type="region of interest" description="Disordered" evidence="1">
    <location>
        <begin position="294"/>
        <end position="357"/>
    </location>
</feature>
<reference evidence="2 3" key="1">
    <citation type="submission" date="2024-05" db="EMBL/GenBank/DDBJ databases">
        <authorList>
            <person name="Wallberg A."/>
        </authorList>
    </citation>
    <scope>NUCLEOTIDE SEQUENCE [LARGE SCALE GENOMIC DNA]</scope>
</reference>
<dbReference type="Proteomes" id="UP001497623">
    <property type="component" value="Unassembled WGS sequence"/>
</dbReference>
<feature type="compositionally biased region" description="Polar residues" evidence="1">
    <location>
        <begin position="89"/>
        <end position="138"/>
    </location>
</feature>
<feature type="region of interest" description="Disordered" evidence="1">
    <location>
        <begin position="191"/>
        <end position="257"/>
    </location>
</feature>
<keyword evidence="3" id="KW-1185">Reference proteome</keyword>
<evidence type="ECO:0000313" key="2">
    <source>
        <dbReference type="EMBL" id="CAL4063117.1"/>
    </source>
</evidence>
<dbReference type="EMBL" id="CAXKWB010001013">
    <property type="protein sequence ID" value="CAL4063117.1"/>
    <property type="molecule type" value="Genomic_DNA"/>
</dbReference>
<feature type="compositionally biased region" description="Low complexity" evidence="1">
    <location>
        <begin position="191"/>
        <end position="200"/>
    </location>
</feature>
<feature type="compositionally biased region" description="Low complexity" evidence="1">
    <location>
        <begin position="70"/>
        <end position="81"/>
    </location>
</feature>
<evidence type="ECO:0000256" key="1">
    <source>
        <dbReference type="SAM" id="MobiDB-lite"/>
    </source>
</evidence>
<sequence>MIFAANLEQTKRRIMLYLKTVQIQDPPGLTCTCPHNSANEDDSWRRKTKDDVCMPKFRLSGETQFYRNNTTDADSDTASSSYKPRQYRRSVSLNEILNSDVGTSSGHYSDDQSSPVQPHSDGLTSRGSTVYPGSSSDASPDGNVTGHELSDFEKENLLFLKDLDNNKSFRNMVDTGMARPLQESLSYTSLGSCSSESLTGDSTPRGGSPYPGRKDFHRSTYSPAKKAPSGIMRSISREEPEDDLSESEVSQDEHKDAMLLPRGGRRISLPPLSFSRTSSASSLSSAGGCGPAWWNTRSVRDKPVPPRRSLSPGPGTVARARRIYSYRSLSSPGDNRLHEEEESILHETAPWMSPRTPTKLLDASWRMEETLHEDSQDTEQ</sequence>
<comment type="caution">
    <text evidence="2">The sequence shown here is derived from an EMBL/GenBank/DDBJ whole genome shotgun (WGS) entry which is preliminary data.</text>
</comment>
<evidence type="ECO:0000313" key="3">
    <source>
        <dbReference type="Proteomes" id="UP001497623"/>
    </source>
</evidence>
<feature type="compositionally biased region" description="Acidic residues" evidence="1">
    <location>
        <begin position="239"/>
        <end position="250"/>
    </location>
</feature>
<gene>
    <name evidence="2" type="ORF">MNOR_LOCUS3083</name>
</gene>
<organism evidence="2 3">
    <name type="scientific">Meganyctiphanes norvegica</name>
    <name type="common">Northern krill</name>
    <name type="synonym">Thysanopoda norvegica</name>
    <dbReference type="NCBI Taxonomy" id="48144"/>
    <lineage>
        <taxon>Eukaryota</taxon>
        <taxon>Metazoa</taxon>
        <taxon>Ecdysozoa</taxon>
        <taxon>Arthropoda</taxon>
        <taxon>Crustacea</taxon>
        <taxon>Multicrustacea</taxon>
        <taxon>Malacostraca</taxon>
        <taxon>Eumalacostraca</taxon>
        <taxon>Eucarida</taxon>
        <taxon>Euphausiacea</taxon>
        <taxon>Euphausiidae</taxon>
        <taxon>Meganyctiphanes</taxon>
    </lineage>
</organism>
<feature type="compositionally biased region" description="Basic and acidic residues" evidence="1">
    <location>
        <begin position="335"/>
        <end position="345"/>
    </location>
</feature>